<keyword evidence="2" id="KW-0812">Transmembrane</keyword>
<feature type="transmembrane region" description="Helical" evidence="2">
    <location>
        <begin position="125"/>
        <end position="148"/>
    </location>
</feature>
<protein>
    <recommendedName>
        <fullName evidence="3">Urate oxidase N-terminal domain-containing protein</fullName>
    </recommendedName>
</protein>
<feature type="domain" description="Urate oxidase N-terminal" evidence="3">
    <location>
        <begin position="43"/>
        <end position="333"/>
    </location>
</feature>
<dbReference type="EMBL" id="QFQP01000006">
    <property type="protein sequence ID" value="PZR15025.1"/>
    <property type="molecule type" value="Genomic_DNA"/>
</dbReference>
<comment type="caution">
    <text evidence="4">The sequence shown here is derived from an EMBL/GenBank/DDBJ whole genome shotgun (WGS) entry which is preliminary data.</text>
</comment>
<sequence>MRWCSPRRPRPAPTSSSGTARPASDVLWLRHERARVHSRAVSLHEFLDLTVRWVHLIAGIMWIGNSMLFNWLDRNLEKAPERANEPGYEGKMWMVHSGGFYEVEKKQLAPGQMPARLHWFKWQNFTTWASGIGLLVVVYYMNGGAFLIDPSVREMGLPQAVSISAGSLIAAWLVYDLSWRVLGPSQPTVAGLLSLAMLLALTVFYTQVFSGRAAYLHVGVLLGSVMTGNVWMVIVPSQRKLVAATESGQEQDFALNKKAKQRSIHNNYMTFPLLFIMLSNHFPSTYGHKLNWLILFVLMFAGAGIRHFMNIRFTMKRTASWLGPIVVIAAVAVTLLFVLTARREVAPPQAVVAENLQPPSREPVRFSQVQGIIKERCSSCHAAKTTEPMFPVAPNNVMFDTPAQIQTLAPRIKERVFVNRTMPFINKTGMADEEREVLGRWVDEGANLD</sequence>
<feature type="compositionally biased region" description="Basic residues" evidence="1">
    <location>
        <begin position="1"/>
        <end position="10"/>
    </location>
</feature>
<dbReference type="Proteomes" id="UP000249061">
    <property type="component" value="Unassembled WGS sequence"/>
</dbReference>
<reference evidence="4 5" key="1">
    <citation type="submission" date="2017-08" db="EMBL/GenBank/DDBJ databases">
        <title>Infants hospitalized years apart are colonized by the same room-sourced microbial strains.</title>
        <authorList>
            <person name="Brooks B."/>
            <person name="Olm M.R."/>
            <person name="Firek B.A."/>
            <person name="Baker R."/>
            <person name="Thomas B.C."/>
            <person name="Morowitz M.J."/>
            <person name="Banfield J.F."/>
        </authorList>
    </citation>
    <scope>NUCLEOTIDE SEQUENCE [LARGE SCALE GENOMIC DNA]</scope>
    <source>
        <strain evidence="4">S2_003_000_R2_14</strain>
    </source>
</reference>
<gene>
    <name evidence="4" type="ORF">DI536_09620</name>
</gene>
<evidence type="ECO:0000259" key="3">
    <source>
        <dbReference type="Pfam" id="PF06181"/>
    </source>
</evidence>
<dbReference type="InterPro" id="IPR010389">
    <property type="entry name" value="Urate_ox_N"/>
</dbReference>
<feature type="region of interest" description="Disordered" evidence="1">
    <location>
        <begin position="1"/>
        <end position="21"/>
    </location>
</feature>
<dbReference type="Pfam" id="PF06181">
    <property type="entry name" value="Urate_ox_N"/>
    <property type="match status" value="1"/>
</dbReference>
<feature type="transmembrane region" description="Helical" evidence="2">
    <location>
        <begin position="321"/>
        <end position="339"/>
    </location>
</feature>
<feature type="transmembrane region" description="Helical" evidence="2">
    <location>
        <begin position="189"/>
        <end position="208"/>
    </location>
</feature>
<evidence type="ECO:0000256" key="2">
    <source>
        <dbReference type="SAM" id="Phobius"/>
    </source>
</evidence>
<organism evidence="4 5">
    <name type="scientific">Archangium gephyra</name>
    <dbReference type="NCBI Taxonomy" id="48"/>
    <lineage>
        <taxon>Bacteria</taxon>
        <taxon>Pseudomonadati</taxon>
        <taxon>Myxococcota</taxon>
        <taxon>Myxococcia</taxon>
        <taxon>Myxococcales</taxon>
        <taxon>Cystobacterineae</taxon>
        <taxon>Archangiaceae</taxon>
        <taxon>Archangium</taxon>
    </lineage>
</organism>
<evidence type="ECO:0000313" key="5">
    <source>
        <dbReference type="Proteomes" id="UP000249061"/>
    </source>
</evidence>
<accession>A0A2W5TUK2</accession>
<evidence type="ECO:0000256" key="1">
    <source>
        <dbReference type="SAM" id="MobiDB-lite"/>
    </source>
</evidence>
<keyword evidence="2" id="KW-1133">Transmembrane helix</keyword>
<dbReference type="AlphaFoldDB" id="A0A2W5TUK2"/>
<name>A0A2W5TUK2_9BACT</name>
<feature type="transmembrane region" description="Helical" evidence="2">
    <location>
        <begin position="267"/>
        <end position="284"/>
    </location>
</feature>
<feature type="transmembrane region" description="Helical" evidence="2">
    <location>
        <begin position="214"/>
        <end position="234"/>
    </location>
</feature>
<feature type="transmembrane region" description="Helical" evidence="2">
    <location>
        <begin position="160"/>
        <end position="177"/>
    </location>
</feature>
<evidence type="ECO:0000313" key="4">
    <source>
        <dbReference type="EMBL" id="PZR15025.1"/>
    </source>
</evidence>
<proteinExistence type="predicted"/>
<feature type="transmembrane region" description="Helical" evidence="2">
    <location>
        <begin position="290"/>
        <end position="309"/>
    </location>
</feature>
<keyword evidence="2" id="KW-0472">Membrane</keyword>